<dbReference type="AlphaFoldDB" id="A0A1G4MAQ3"/>
<name>A0A1G4MAQ3_LACFM</name>
<evidence type="ECO:0000313" key="10">
    <source>
        <dbReference type="EMBL" id="SCW00877.1"/>
    </source>
</evidence>
<dbReference type="EMBL" id="LT598485">
    <property type="protein sequence ID" value="SCW00877.1"/>
    <property type="molecule type" value="Genomic_DNA"/>
</dbReference>
<sequence>MTDINKSTVISSVLSADSSTERNASNITTILRTQFNPTLAFTCLLLICSSFSHGFDNQGFATIQAMDSFAEQFGDYNKLTHSYAIPSFFLSYLNSFQYIGFGFGLTLGSYVSSVFGRKWCIRSMSAYALVTATTAVTSKAREQILAARVLNYIFIGMEMAVIPVFQAEITPADARGFMVGAFQLSLNIGGLIIHVITNATANREDSSAWRIPVGLFFVFPALIGTLINLIPESPRWLLAHSREKEAMDSLKKFRSGKFTDLQILEEFKEIEISLKETEKNTGSYLDLFKGTNSTRTLIVIGINVFQQITGQAFASQYGTIYIKSLGTVNAFQMSIVSAVVSIVGVILSLILNDRYGRKTFLYMGLLGQSAALMTMGGLGTSKTVTKEMKNGIVAMMNIFSFSFSFGYAPLCYVVSSEIPTLRLRDKTYRIGMLVNILFAFLVAFTLPYLLNAGYANLQSKVGFIYGAFSVLGLIFTCFMVPECYGKSLEEIDFCFDKKIPLRKFGSYNVRESPEYVHFTESYKSSLANKEEKD</sequence>
<evidence type="ECO:0000256" key="3">
    <source>
        <dbReference type="ARBA" id="ARBA00022448"/>
    </source>
</evidence>
<feature type="transmembrane region" description="Helical" evidence="8">
    <location>
        <begin position="392"/>
        <end position="415"/>
    </location>
</feature>
<dbReference type="NCBIfam" id="TIGR00879">
    <property type="entry name" value="SP"/>
    <property type="match status" value="1"/>
</dbReference>
<organism evidence="10 11">
    <name type="scientific">Lachancea fermentati</name>
    <name type="common">Zygosaccharomyces fermentati</name>
    <dbReference type="NCBI Taxonomy" id="4955"/>
    <lineage>
        <taxon>Eukaryota</taxon>
        <taxon>Fungi</taxon>
        <taxon>Dikarya</taxon>
        <taxon>Ascomycota</taxon>
        <taxon>Saccharomycotina</taxon>
        <taxon>Saccharomycetes</taxon>
        <taxon>Saccharomycetales</taxon>
        <taxon>Saccharomycetaceae</taxon>
        <taxon>Lachancea</taxon>
    </lineage>
</organism>
<protein>
    <submittedName>
        <fullName evidence="10">LAFE_0C13982g1_1</fullName>
    </submittedName>
</protein>
<dbReference type="Gene3D" id="1.20.1250.20">
    <property type="entry name" value="MFS general substrate transporter like domains"/>
    <property type="match status" value="1"/>
</dbReference>
<evidence type="ECO:0000256" key="4">
    <source>
        <dbReference type="ARBA" id="ARBA00022692"/>
    </source>
</evidence>
<dbReference type="PANTHER" id="PTHR48022:SF77">
    <property type="entry name" value="MAJOR FACILITATOR SUPERFAMILY (MFS) PROFILE DOMAIN-CONTAINING PROTEIN"/>
    <property type="match status" value="1"/>
</dbReference>
<dbReference type="InterPro" id="IPR003663">
    <property type="entry name" value="Sugar/inositol_transpt"/>
</dbReference>
<feature type="transmembrane region" description="Helical" evidence="8">
    <location>
        <begin position="149"/>
        <end position="165"/>
    </location>
</feature>
<reference evidence="10 11" key="1">
    <citation type="submission" date="2016-03" db="EMBL/GenBank/DDBJ databases">
        <authorList>
            <person name="Devillers H."/>
        </authorList>
    </citation>
    <scope>NUCLEOTIDE SEQUENCE [LARGE SCALE GENOMIC DNA]</scope>
    <source>
        <strain evidence="10">CBS 6772</strain>
    </source>
</reference>
<keyword evidence="5 8" id="KW-1133">Transmembrane helix</keyword>
<evidence type="ECO:0000256" key="1">
    <source>
        <dbReference type="ARBA" id="ARBA00004141"/>
    </source>
</evidence>
<evidence type="ECO:0000256" key="7">
    <source>
        <dbReference type="RuleBase" id="RU003346"/>
    </source>
</evidence>
<feature type="transmembrane region" description="Helical" evidence="8">
    <location>
        <begin position="360"/>
        <end position="380"/>
    </location>
</feature>
<keyword evidence="6 8" id="KW-0472">Membrane</keyword>
<keyword evidence="3 7" id="KW-0813">Transport</keyword>
<evidence type="ECO:0000256" key="8">
    <source>
        <dbReference type="SAM" id="Phobius"/>
    </source>
</evidence>
<dbReference type="InterPro" id="IPR050360">
    <property type="entry name" value="MFS_Sugar_Transporters"/>
</dbReference>
<feature type="transmembrane region" description="Helical" evidence="8">
    <location>
        <begin position="427"/>
        <end position="450"/>
    </location>
</feature>
<evidence type="ECO:0000256" key="2">
    <source>
        <dbReference type="ARBA" id="ARBA00010992"/>
    </source>
</evidence>
<dbReference type="GO" id="GO:0016020">
    <property type="term" value="C:membrane"/>
    <property type="evidence" value="ECO:0007669"/>
    <property type="project" value="UniProtKB-SubCell"/>
</dbReference>
<accession>A0A1G4MAQ3</accession>
<evidence type="ECO:0000256" key="6">
    <source>
        <dbReference type="ARBA" id="ARBA00023136"/>
    </source>
</evidence>
<keyword evidence="11" id="KW-1185">Reference proteome</keyword>
<dbReference type="InterPro" id="IPR020846">
    <property type="entry name" value="MFS_dom"/>
</dbReference>
<dbReference type="GO" id="GO:0005351">
    <property type="term" value="F:carbohydrate:proton symporter activity"/>
    <property type="evidence" value="ECO:0007669"/>
    <property type="project" value="TreeGrafter"/>
</dbReference>
<dbReference type="Proteomes" id="UP000190831">
    <property type="component" value="Chromosome C"/>
</dbReference>
<dbReference type="OrthoDB" id="6612291at2759"/>
<comment type="subcellular location">
    <subcellularLocation>
        <location evidence="1">Membrane</location>
        <topology evidence="1">Multi-pass membrane protein</topology>
    </subcellularLocation>
</comment>
<gene>
    <name evidence="10" type="ORF">LAFE_0C13982G</name>
</gene>
<dbReference type="PANTHER" id="PTHR48022">
    <property type="entry name" value="PLASTIDIC GLUCOSE TRANSPORTER 4"/>
    <property type="match status" value="1"/>
</dbReference>
<evidence type="ECO:0000259" key="9">
    <source>
        <dbReference type="PROSITE" id="PS50850"/>
    </source>
</evidence>
<dbReference type="SUPFAM" id="SSF103473">
    <property type="entry name" value="MFS general substrate transporter"/>
    <property type="match status" value="1"/>
</dbReference>
<feature type="transmembrane region" description="Helical" evidence="8">
    <location>
        <begin position="330"/>
        <end position="351"/>
    </location>
</feature>
<proteinExistence type="inferred from homology"/>
<evidence type="ECO:0000256" key="5">
    <source>
        <dbReference type="ARBA" id="ARBA00022989"/>
    </source>
</evidence>
<feature type="transmembrane region" description="Helical" evidence="8">
    <location>
        <begin position="462"/>
        <end position="480"/>
    </location>
</feature>
<keyword evidence="4 8" id="KW-0812">Transmembrane</keyword>
<dbReference type="Pfam" id="PF00083">
    <property type="entry name" value="Sugar_tr"/>
    <property type="match status" value="1"/>
</dbReference>
<evidence type="ECO:0000313" key="11">
    <source>
        <dbReference type="Proteomes" id="UP000190831"/>
    </source>
</evidence>
<feature type="domain" description="Major facilitator superfamily (MFS) profile" evidence="9">
    <location>
        <begin position="42"/>
        <end position="484"/>
    </location>
</feature>
<dbReference type="OMA" id="FGRRWCM"/>
<feature type="transmembrane region" description="Helical" evidence="8">
    <location>
        <begin position="96"/>
        <end position="115"/>
    </location>
</feature>
<dbReference type="InterPro" id="IPR036259">
    <property type="entry name" value="MFS_trans_sf"/>
</dbReference>
<dbReference type="InterPro" id="IPR005828">
    <property type="entry name" value="MFS_sugar_transport-like"/>
</dbReference>
<dbReference type="PROSITE" id="PS50850">
    <property type="entry name" value="MFS"/>
    <property type="match status" value="1"/>
</dbReference>
<feature type="transmembrane region" description="Helical" evidence="8">
    <location>
        <begin position="177"/>
        <end position="196"/>
    </location>
</feature>
<comment type="similarity">
    <text evidence="2 7">Belongs to the major facilitator superfamily. Sugar transporter (TC 2.A.1.1) family.</text>
</comment>
<feature type="transmembrane region" description="Helical" evidence="8">
    <location>
        <begin position="208"/>
        <end position="230"/>
    </location>
</feature>
<dbReference type="FunFam" id="1.20.1250.20:FF:000078">
    <property type="entry name" value="MFS maltose transporter, putative"/>
    <property type="match status" value="1"/>
</dbReference>